<dbReference type="Proteomes" id="UP000596660">
    <property type="component" value="Unplaced"/>
</dbReference>
<sequence length="75" mass="9015">MAPHSSNYYTKVHKDAYMLMEQYDRQYKQRPGQDAHQIPPSDRNITMNCFEVAQKYGGVMICEDYRKKKPMNKFY</sequence>
<dbReference type="EnsemblPlants" id="AUR62014813-RA">
    <property type="protein sequence ID" value="AUR62014813-RA:cds"/>
    <property type="gene ID" value="AUR62014813"/>
</dbReference>
<name>A0A803LLG6_CHEQI</name>
<accession>A0A803LLG6</accession>
<evidence type="ECO:0000313" key="1">
    <source>
        <dbReference type="EnsemblPlants" id="AUR62014813-RA:cds"/>
    </source>
</evidence>
<evidence type="ECO:0000313" key="2">
    <source>
        <dbReference type="Proteomes" id="UP000596660"/>
    </source>
</evidence>
<protein>
    <submittedName>
        <fullName evidence="1">Uncharacterized protein</fullName>
    </submittedName>
</protein>
<proteinExistence type="predicted"/>
<dbReference type="AlphaFoldDB" id="A0A803LLG6"/>
<reference evidence="1" key="2">
    <citation type="submission" date="2021-03" db="UniProtKB">
        <authorList>
            <consortium name="EnsemblPlants"/>
        </authorList>
    </citation>
    <scope>IDENTIFICATION</scope>
</reference>
<reference evidence="1" key="1">
    <citation type="journal article" date="2017" name="Nature">
        <title>The genome of Chenopodium quinoa.</title>
        <authorList>
            <person name="Jarvis D.E."/>
            <person name="Ho Y.S."/>
            <person name="Lightfoot D.J."/>
            <person name="Schmoeckel S.M."/>
            <person name="Li B."/>
            <person name="Borm T.J.A."/>
            <person name="Ohyanagi H."/>
            <person name="Mineta K."/>
            <person name="Michell C.T."/>
            <person name="Saber N."/>
            <person name="Kharbatia N.M."/>
            <person name="Rupper R.R."/>
            <person name="Sharp A.R."/>
            <person name="Dally N."/>
            <person name="Boughton B.A."/>
            <person name="Woo Y.H."/>
            <person name="Gao G."/>
            <person name="Schijlen E.G.W.M."/>
            <person name="Guo X."/>
            <person name="Momin A.A."/>
            <person name="Negrao S."/>
            <person name="Al-Babili S."/>
            <person name="Gehring C."/>
            <person name="Roessner U."/>
            <person name="Jung C."/>
            <person name="Murphy K."/>
            <person name="Arold S.T."/>
            <person name="Gojobori T."/>
            <person name="van der Linden C.G."/>
            <person name="van Loo E.N."/>
            <person name="Jellen E.N."/>
            <person name="Maughan P.J."/>
            <person name="Tester M."/>
        </authorList>
    </citation>
    <scope>NUCLEOTIDE SEQUENCE [LARGE SCALE GENOMIC DNA]</scope>
    <source>
        <strain evidence="1">cv. PI 614886</strain>
    </source>
</reference>
<keyword evidence="2" id="KW-1185">Reference proteome</keyword>
<dbReference type="Gramene" id="AUR62014813-RA">
    <property type="protein sequence ID" value="AUR62014813-RA:cds"/>
    <property type="gene ID" value="AUR62014813"/>
</dbReference>
<organism evidence="1 2">
    <name type="scientific">Chenopodium quinoa</name>
    <name type="common">Quinoa</name>
    <dbReference type="NCBI Taxonomy" id="63459"/>
    <lineage>
        <taxon>Eukaryota</taxon>
        <taxon>Viridiplantae</taxon>
        <taxon>Streptophyta</taxon>
        <taxon>Embryophyta</taxon>
        <taxon>Tracheophyta</taxon>
        <taxon>Spermatophyta</taxon>
        <taxon>Magnoliopsida</taxon>
        <taxon>eudicotyledons</taxon>
        <taxon>Gunneridae</taxon>
        <taxon>Pentapetalae</taxon>
        <taxon>Caryophyllales</taxon>
        <taxon>Chenopodiaceae</taxon>
        <taxon>Chenopodioideae</taxon>
        <taxon>Atripliceae</taxon>
        <taxon>Chenopodium</taxon>
    </lineage>
</organism>